<feature type="region of interest" description="Disordered" evidence="1">
    <location>
        <begin position="253"/>
        <end position="287"/>
    </location>
</feature>
<dbReference type="KEGG" id="pgu:PGUG_02051"/>
<dbReference type="HOGENOM" id="CLU_970138_0_0_1"/>
<protein>
    <submittedName>
        <fullName evidence="2">Uncharacterized protein</fullName>
    </submittedName>
</protein>
<dbReference type="EMBL" id="CH408156">
    <property type="protein sequence ID" value="EDK37953.2"/>
    <property type="molecule type" value="Genomic_DNA"/>
</dbReference>
<feature type="compositionally biased region" description="Basic and acidic residues" evidence="1">
    <location>
        <begin position="150"/>
        <end position="160"/>
    </location>
</feature>
<evidence type="ECO:0000313" key="3">
    <source>
        <dbReference type="Proteomes" id="UP000001997"/>
    </source>
</evidence>
<feature type="region of interest" description="Disordered" evidence="1">
    <location>
        <begin position="1"/>
        <end position="162"/>
    </location>
</feature>
<feature type="compositionally biased region" description="Polar residues" evidence="1">
    <location>
        <begin position="89"/>
        <end position="102"/>
    </location>
</feature>
<feature type="compositionally biased region" description="Basic and acidic residues" evidence="1">
    <location>
        <begin position="274"/>
        <end position="287"/>
    </location>
</feature>
<evidence type="ECO:0000313" key="2">
    <source>
        <dbReference type="EMBL" id="EDK37953.2"/>
    </source>
</evidence>
<gene>
    <name evidence="2" type="ORF">PGUG_02051</name>
</gene>
<dbReference type="RefSeq" id="XP_001486380.2">
    <property type="nucleotide sequence ID" value="XM_001486330.1"/>
</dbReference>
<accession>A5DFK0</accession>
<feature type="compositionally biased region" description="Low complexity" evidence="1">
    <location>
        <begin position="140"/>
        <end position="149"/>
    </location>
</feature>
<name>A5DFK0_PICGU</name>
<dbReference type="Proteomes" id="UP000001997">
    <property type="component" value="Unassembled WGS sequence"/>
</dbReference>
<reference evidence="2 3" key="1">
    <citation type="journal article" date="2009" name="Nature">
        <title>Evolution of pathogenicity and sexual reproduction in eight Candida genomes.</title>
        <authorList>
            <person name="Butler G."/>
            <person name="Rasmussen M.D."/>
            <person name="Lin M.F."/>
            <person name="Santos M.A."/>
            <person name="Sakthikumar S."/>
            <person name="Munro C.A."/>
            <person name="Rheinbay E."/>
            <person name="Grabherr M."/>
            <person name="Forche A."/>
            <person name="Reedy J.L."/>
            <person name="Agrafioti I."/>
            <person name="Arnaud M.B."/>
            <person name="Bates S."/>
            <person name="Brown A.J."/>
            <person name="Brunke S."/>
            <person name="Costanzo M.C."/>
            <person name="Fitzpatrick D.A."/>
            <person name="de Groot P.W."/>
            <person name="Harris D."/>
            <person name="Hoyer L.L."/>
            <person name="Hube B."/>
            <person name="Klis F.M."/>
            <person name="Kodira C."/>
            <person name="Lennard N."/>
            <person name="Logue M.E."/>
            <person name="Martin R."/>
            <person name="Neiman A.M."/>
            <person name="Nikolaou E."/>
            <person name="Quail M.A."/>
            <person name="Quinn J."/>
            <person name="Santos M.C."/>
            <person name="Schmitzberger F.F."/>
            <person name="Sherlock G."/>
            <person name="Shah P."/>
            <person name="Silverstein K.A."/>
            <person name="Skrzypek M.S."/>
            <person name="Soll D."/>
            <person name="Staggs R."/>
            <person name="Stansfield I."/>
            <person name="Stumpf M.P."/>
            <person name="Sudbery P.E."/>
            <person name="Srikantha T."/>
            <person name="Zeng Q."/>
            <person name="Berman J."/>
            <person name="Berriman M."/>
            <person name="Heitman J."/>
            <person name="Gow N.A."/>
            <person name="Lorenz M.C."/>
            <person name="Birren B.W."/>
            <person name="Kellis M."/>
            <person name="Cuomo C.A."/>
        </authorList>
    </citation>
    <scope>NUCLEOTIDE SEQUENCE [LARGE SCALE GENOMIC DNA]</scope>
    <source>
        <strain evidence="3">ATCC 6260 / CBS 566 / DSM 6381 / JCM 1539 / NBRC 10279 / NRRL Y-324</strain>
    </source>
</reference>
<evidence type="ECO:0000256" key="1">
    <source>
        <dbReference type="SAM" id="MobiDB-lite"/>
    </source>
</evidence>
<feature type="compositionally biased region" description="Polar residues" evidence="1">
    <location>
        <begin position="213"/>
        <end position="228"/>
    </location>
</feature>
<dbReference type="OrthoDB" id="5541598at2759"/>
<keyword evidence="3" id="KW-1185">Reference proteome</keyword>
<sequence>MSDLDDELNNPKDTKTIRFKKLAPGVRKQTSRKPKLSFDDENEEDAGIKQATKVPKPGFKGGSAPVTVVGEAGLKSSYTRKISADENAESQPSVDTPKVKSTNKNEEIHPSITRNIDPLTGLPIDSEDHQKDVKQEESSHPSNIHSIHSFKADTENIPIHDDDEEEIEDGKNELIMTLDDAFVEDGPLGLSGEPAPFTVDANMYDLELGSPAPSETISNGENELSGKSNVLREKPPDLQSQIDALRQSIATLKTDQSQAEKDFSEVKAQLDQISDQKSKLADTLKDI</sequence>
<dbReference type="AlphaFoldDB" id="A5DFK0"/>
<dbReference type="VEuPathDB" id="FungiDB:PGUG_02051"/>
<feature type="region of interest" description="Disordered" evidence="1">
    <location>
        <begin position="206"/>
        <end position="241"/>
    </location>
</feature>
<proteinExistence type="predicted"/>
<organism evidence="2 3">
    <name type="scientific">Meyerozyma guilliermondii (strain ATCC 6260 / CBS 566 / DSM 6381 / JCM 1539 / NBRC 10279 / NRRL Y-324)</name>
    <name type="common">Yeast</name>
    <name type="synonym">Candida guilliermondii</name>
    <dbReference type="NCBI Taxonomy" id="294746"/>
    <lineage>
        <taxon>Eukaryota</taxon>
        <taxon>Fungi</taxon>
        <taxon>Dikarya</taxon>
        <taxon>Ascomycota</taxon>
        <taxon>Saccharomycotina</taxon>
        <taxon>Pichiomycetes</taxon>
        <taxon>Debaryomycetaceae</taxon>
        <taxon>Meyerozyma</taxon>
    </lineage>
</organism>
<dbReference type="InParanoid" id="A5DFK0"/>
<feature type="compositionally biased region" description="Basic and acidic residues" evidence="1">
    <location>
        <begin position="126"/>
        <end position="139"/>
    </location>
</feature>
<dbReference type="GeneID" id="5127756"/>